<proteinExistence type="inferred from homology"/>
<sequence>MINPRFEYRVFLFLLVLVSLAFAWIILPFYGAIFWAIALAILFHPVQLYFQRRFGGSHPNLSTSLTLLVCVIVAVLPITIISILLIQEGAALYTQLEAGEIDFAGLLEDFRNRLPEPLQQLMERFGLDSRRGLRDRIASAAMQGSQFLATQAFNLGQNAFEFVLGFFVMLYLLFFFLRDGTVLVAQIRESIPLSEMKKTRLFQRFTCVVQATIKGSIVVAVIQGALGGAIFAVLDIPRALLWGVAMAFLSFLPALGTGLIWGPVAVYFLLSGAILKSVLLTAAGIFVIGLVDNIVRPILVSKDTRIPDYLVLVSTLGGLALFGLNGFVIGPVIAALFVSTWNLFSYQTR</sequence>
<feature type="transmembrane region" description="Helical" evidence="6">
    <location>
        <begin position="205"/>
        <end position="234"/>
    </location>
</feature>
<comment type="caution">
    <text evidence="7">The sequence shown here is derived from an EMBL/GenBank/DDBJ whole genome shotgun (WGS) entry which is preliminary data.</text>
</comment>
<dbReference type="EMBL" id="JAAPAP010000001">
    <property type="protein sequence ID" value="NHN76079.1"/>
    <property type="molecule type" value="Genomic_DNA"/>
</dbReference>
<organism evidence="7 8">
    <name type="scientific">Azotobacter chroococcum</name>
    <dbReference type="NCBI Taxonomy" id="353"/>
    <lineage>
        <taxon>Bacteria</taxon>
        <taxon>Pseudomonadati</taxon>
        <taxon>Pseudomonadota</taxon>
        <taxon>Gammaproteobacteria</taxon>
        <taxon>Pseudomonadales</taxon>
        <taxon>Pseudomonadaceae</taxon>
        <taxon>Azotobacter</taxon>
    </lineage>
</organism>
<evidence type="ECO:0000256" key="2">
    <source>
        <dbReference type="ARBA" id="ARBA00009773"/>
    </source>
</evidence>
<keyword evidence="4 6" id="KW-1133">Transmembrane helix</keyword>
<evidence type="ECO:0000313" key="8">
    <source>
        <dbReference type="Proteomes" id="UP000736384"/>
    </source>
</evidence>
<keyword evidence="5 6" id="KW-0472">Membrane</keyword>
<feature type="transmembrane region" description="Helical" evidence="6">
    <location>
        <begin position="162"/>
        <end position="185"/>
    </location>
</feature>
<reference evidence="7" key="1">
    <citation type="submission" date="2020-03" db="EMBL/GenBank/DDBJ databases">
        <title>Genome assembly of Azotobacter chroococcum W5.</title>
        <authorList>
            <person name="Kannepalli A."/>
        </authorList>
    </citation>
    <scope>NUCLEOTIDE SEQUENCE</scope>
    <source>
        <strain evidence="7">W5</strain>
    </source>
</reference>
<dbReference type="AlphaFoldDB" id="A0AA43Z370"/>
<evidence type="ECO:0000256" key="3">
    <source>
        <dbReference type="ARBA" id="ARBA00022692"/>
    </source>
</evidence>
<evidence type="ECO:0000313" key="7">
    <source>
        <dbReference type="EMBL" id="NHN76079.1"/>
    </source>
</evidence>
<name>A0AA43Z370_9GAMM</name>
<gene>
    <name evidence="7" type="ORF">HA520_02040</name>
</gene>
<comment type="similarity">
    <text evidence="2">Belongs to the autoinducer-2 exporter (AI-2E) (TC 2.A.86) family.</text>
</comment>
<feature type="transmembrane region" description="Helical" evidence="6">
    <location>
        <begin position="277"/>
        <end position="299"/>
    </location>
</feature>
<evidence type="ECO:0000256" key="1">
    <source>
        <dbReference type="ARBA" id="ARBA00004141"/>
    </source>
</evidence>
<accession>A0AA43Z370</accession>
<evidence type="ECO:0000256" key="4">
    <source>
        <dbReference type="ARBA" id="ARBA00022989"/>
    </source>
</evidence>
<feature type="transmembrane region" description="Helical" evidence="6">
    <location>
        <begin position="62"/>
        <end position="86"/>
    </location>
</feature>
<feature type="transmembrane region" description="Helical" evidence="6">
    <location>
        <begin position="240"/>
        <end position="270"/>
    </location>
</feature>
<dbReference type="RefSeq" id="WP_165891405.1">
    <property type="nucleotide sequence ID" value="NZ_JAAPAP010000001.1"/>
</dbReference>
<evidence type="ECO:0000256" key="6">
    <source>
        <dbReference type="SAM" id="Phobius"/>
    </source>
</evidence>
<comment type="subcellular location">
    <subcellularLocation>
        <location evidence="1">Membrane</location>
        <topology evidence="1">Multi-pass membrane protein</topology>
    </subcellularLocation>
</comment>
<keyword evidence="3 6" id="KW-0812">Transmembrane</keyword>
<feature type="transmembrane region" description="Helical" evidence="6">
    <location>
        <begin position="319"/>
        <end position="344"/>
    </location>
</feature>
<evidence type="ECO:0000256" key="5">
    <source>
        <dbReference type="ARBA" id="ARBA00023136"/>
    </source>
</evidence>
<protein>
    <submittedName>
        <fullName evidence="7">AI-2E family transporter</fullName>
    </submittedName>
</protein>
<dbReference type="PANTHER" id="PTHR21716:SF4">
    <property type="entry name" value="TRANSMEMBRANE PROTEIN 245"/>
    <property type="match status" value="1"/>
</dbReference>
<dbReference type="Pfam" id="PF01594">
    <property type="entry name" value="AI-2E_transport"/>
    <property type="match status" value="1"/>
</dbReference>
<dbReference type="InterPro" id="IPR002549">
    <property type="entry name" value="AI-2E-like"/>
</dbReference>
<dbReference type="GO" id="GO:0016020">
    <property type="term" value="C:membrane"/>
    <property type="evidence" value="ECO:0007669"/>
    <property type="project" value="UniProtKB-SubCell"/>
</dbReference>
<dbReference type="PANTHER" id="PTHR21716">
    <property type="entry name" value="TRANSMEMBRANE PROTEIN"/>
    <property type="match status" value="1"/>
</dbReference>
<dbReference type="Proteomes" id="UP000736384">
    <property type="component" value="Unassembled WGS sequence"/>
</dbReference>